<organism evidence="1 2">
    <name type="scientific">Dyadobacter linearis</name>
    <dbReference type="NCBI Taxonomy" id="2823330"/>
    <lineage>
        <taxon>Bacteria</taxon>
        <taxon>Pseudomonadati</taxon>
        <taxon>Bacteroidota</taxon>
        <taxon>Cytophagia</taxon>
        <taxon>Cytophagales</taxon>
        <taxon>Spirosomataceae</taxon>
        <taxon>Dyadobacter</taxon>
    </lineage>
</organism>
<dbReference type="EMBL" id="CAJRAU010000002">
    <property type="protein sequence ID" value="CAG5068789.1"/>
    <property type="molecule type" value="Genomic_DNA"/>
</dbReference>
<dbReference type="Proteomes" id="UP000679725">
    <property type="component" value="Unassembled WGS sequence"/>
</dbReference>
<accession>A0ABM8UMR8</accession>
<protein>
    <submittedName>
        <fullName evidence="1">Uncharacterized protein</fullName>
    </submittedName>
</protein>
<name>A0ABM8UMR8_9BACT</name>
<comment type="caution">
    <text evidence="1">The sequence shown here is derived from an EMBL/GenBank/DDBJ whole genome shotgun (WGS) entry which is preliminary data.</text>
</comment>
<reference evidence="1 2" key="1">
    <citation type="submission" date="2021-04" db="EMBL/GenBank/DDBJ databases">
        <authorList>
            <person name="Rodrigo-Torres L."/>
            <person name="Arahal R. D."/>
            <person name="Lucena T."/>
        </authorList>
    </citation>
    <scope>NUCLEOTIDE SEQUENCE [LARGE SCALE GENOMIC DNA]</scope>
    <source>
        <strain evidence="1 2">CECT 9623</strain>
    </source>
</reference>
<sequence>MSYSPEDKNRTAMFLSVIKSTFQAASTDFSTMRGKPVPALTVATICRMLRGLSACRYMFCSLINIDETHVIIFGNNKVPITFAKLPYFFWDNIALL</sequence>
<keyword evidence="2" id="KW-1185">Reference proteome</keyword>
<evidence type="ECO:0000313" key="2">
    <source>
        <dbReference type="Proteomes" id="UP000679725"/>
    </source>
</evidence>
<evidence type="ECO:0000313" key="1">
    <source>
        <dbReference type="EMBL" id="CAG5068789.1"/>
    </source>
</evidence>
<proteinExistence type="predicted"/>
<gene>
    <name evidence="1" type="ORF">DYBT9623_01521</name>
</gene>